<feature type="compositionally biased region" description="Low complexity" evidence="1">
    <location>
        <begin position="47"/>
        <end position="70"/>
    </location>
</feature>
<gene>
    <name evidence="3" type="ORF">GCM10009613_51680</name>
</gene>
<keyword evidence="4" id="KW-1185">Reference proteome</keyword>
<evidence type="ECO:0000256" key="1">
    <source>
        <dbReference type="SAM" id="MobiDB-lite"/>
    </source>
</evidence>
<feature type="compositionally biased region" description="Low complexity" evidence="1">
    <location>
        <begin position="25"/>
        <end position="36"/>
    </location>
</feature>
<feature type="transmembrane region" description="Helical" evidence="2">
    <location>
        <begin position="195"/>
        <end position="212"/>
    </location>
</feature>
<comment type="caution">
    <text evidence="3">The sequence shown here is derived from an EMBL/GenBank/DDBJ whole genome shotgun (WGS) entry which is preliminary data.</text>
</comment>
<sequence length="255" mass="26940">MAGVSNNPGEQGAPQYYRPGPSTGYYPQYPQNPYPNGWTPAAPAPPQQQQQQQPPQEQYQQQYQQQQYQQPPGPQWNTGGAPQGWGQPPAGLAPGGTTPLARPRQVVTALILLIAAALPFVLMGGAAMFAQIDQATLDQAGIPRAELDSVMAQTGVTLDQLTQLVRVMGGVFLVLALVYAALAVVAFLGRAGARLALAVLTAVYGLPLLLLMAPTIPVFAVVILAISSTGVVLLYGQAAREWYASRKVGAARRAG</sequence>
<proteinExistence type="predicted"/>
<keyword evidence="2" id="KW-0472">Membrane</keyword>
<protein>
    <submittedName>
        <fullName evidence="3">Uncharacterized protein</fullName>
    </submittedName>
</protein>
<dbReference type="EMBL" id="BAAAJK010000036">
    <property type="protein sequence ID" value="GAA1398040.1"/>
    <property type="molecule type" value="Genomic_DNA"/>
</dbReference>
<name>A0ABN1Y4Y1_9PSEU</name>
<feature type="transmembrane region" description="Helical" evidence="2">
    <location>
        <begin position="106"/>
        <end position="130"/>
    </location>
</feature>
<feature type="transmembrane region" description="Helical" evidence="2">
    <location>
        <begin position="167"/>
        <end position="188"/>
    </location>
</feature>
<feature type="region of interest" description="Disordered" evidence="1">
    <location>
        <begin position="1"/>
        <end position="98"/>
    </location>
</feature>
<organism evidence="3 4">
    <name type="scientific">Pseudonocardia kongjuensis</name>
    <dbReference type="NCBI Taxonomy" id="102227"/>
    <lineage>
        <taxon>Bacteria</taxon>
        <taxon>Bacillati</taxon>
        <taxon>Actinomycetota</taxon>
        <taxon>Actinomycetes</taxon>
        <taxon>Pseudonocardiales</taxon>
        <taxon>Pseudonocardiaceae</taxon>
        <taxon>Pseudonocardia</taxon>
    </lineage>
</organism>
<keyword evidence="2" id="KW-0812">Transmembrane</keyword>
<evidence type="ECO:0000313" key="3">
    <source>
        <dbReference type="EMBL" id="GAA1398040.1"/>
    </source>
</evidence>
<feature type="compositionally biased region" description="Low complexity" evidence="1">
    <location>
        <begin position="84"/>
        <end position="98"/>
    </location>
</feature>
<dbReference type="Proteomes" id="UP001501414">
    <property type="component" value="Unassembled WGS sequence"/>
</dbReference>
<reference evidence="3 4" key="1">
    <citation type="journal article" date="2019" name="Int. J. Syst. Evol. Microbiol.">
        <title>The Global Catalogue of Microorganisms (GCM) 10K type strain sequencing project: providing services to taxonomists for standard genome sequencing and annotation.</title>
        <authorList>
            <consortium name="The Broad Institute Genomics Platform"/>
            <consortium name="The Broad Institute Genome Sequencing Center for Infectious Disease"/>
            <person name="Wu L."/>
            <person name="Ma J."/>
        </authorList>
    </citation>
    <scope>NUCLEOTIDE SEQUENCE [LARGE SCALE GENOMIC DNA]</scope>
    <source>
        <strain evidence="3 4">JCM 11896</strain>
    </source>
</reference>
<feature type="transmembrane region" description="Helical" evidence="2">
    <location>
        <begin position="218"/>
        <end position="236"/>
    </location>
</feature>
<evidence type="ECO:0000256" key="2">
    <source>
        <dbReference type="SAM" id="Phobius"/>
    </source>
</evidence>
<accession>A0ABN1Y4Y1</accession>
<evidence type="ECO:0000313" key="4">
    <source>
        <dbReference type="Proteomes" id="UP001501414"/>
    </source>
</evidence>
<keyword evidence="2" id="KW-1133">Transmembrane helix</keyword>